<dbReference type="EMBL" id="CP002364">
    <property type="protein sequence ID" value="ADW17711.1"/>
    <property type="molecule type" value="Genomic_DNA"/>
</dbReference>
<keyword evidence="1" id="KW-0812">Transmembrane</keyword>
<name>A0A7U4DP29_DESPD</name>
<dbReference type="Pfam" id="PF10861">
    <property type="entry name" value="DUF2784"/>
    <property type="match status" value="1"/>
</dbReference>
<feature type="transmembrane region" description="Helical" evidence="1">
    <location>
        <begin position="107"/>
        <end position="127"/>
    </location>
</feature>
<keyword evidence="1" id="KW-1133">Transmembrane helix</keyword>
<dbReference type="AlphaFoldDB" id="A0A7U4DP29"/>
<proteinExistence type="predicted"/>
<dbReference type="RefSeq" id="WP_015724252.1">
    <property type="nucleotide sequence ID" value="NC_014972.1"/>
</dbReference>
<reference evidence="2 3" key="1">
    <citation type="journal article" date="2011" name="Stand. Genomic Sci.">
        <title>Complete genome sequence of Desulfobulbus propionicus type strain (1pr3).</title>
        <authorList>
            <person name="Pagani I."/>
            <person name="Lapidus A."/>
            <person name="Nolan M."/>
            <person name="Lucas S."/>
            <person name="Hammon N."/>
            <person name="Deshpande S."/>
            <person name="Cheng J.F."/>
            <person name="Chertkov O."/>
            <person name="Davenport K."/>
            <person name="Tapia R."/>
            <person name="Han C."/>
            <person name="Goodwin L."/>
            <person name="Pitluck S."/>
            <person name="Liolios K."/>
            <person name="Mavromatis K."/>
            <person name="Ivanova N."/>
            <person name="Mikhailova N."/>
            <person name="Pati A."/>
            <person name="Chen A."/>
            <person name="Palaniappan K."/>
            <person name="Land M."/>
            <person name="Hauser L."/>
            <person name="Chang Y.J."/>
            <person name="Jeffries C.D."/>
            <person name="Detter J.C."/>
            <person name="Brambilla E."/>
            <person name="Kannan K.P."/>
            <person name="Djao O.D."/>
            <person name="Rohde M."/>
            <person name="Pukall R."/>
            <person name="Spring S."/>
            <person name="Goker M."/>
            <person name="Sikorski J."/>
            <person name="Woyke T."/>
            <person name="Bristow J."/>
            <person name="Eisen J.A."/>
            <person name="Markowitz V."/>
            <person name="Hugenholtz P."/>
            <person name="Kyrpides N.C."/>
            <person name="Klenk H.P."/>
        </authorList>
    </citation>
    <scope>NUCLEOTIDE SEQUENCE [LARGE SCALE GENOMIC DNA]</scope>
    <source>
        <strain evidence="3">ATCC 33891 / DSM 2032 / 1pr3</strain>
    </source>
</reference>
<evidence type="ECO:0000313" key="2">
    <source>
        <dbReference type="EMBL" id="ADW17711.1"/>
    </source>
</evidence>
<dbReference type="Proteomes" id="UP000006365">
    <property type="component" value="Chromosome"/>
</dbReference>
<organism evidence="2 3">
    <name type="scientific">Desulfobulbus propionicus (strain ATCC 33891 / DSM 2032 / VKM B-1956 / 1pr3)</name>
    <dbReference type="NCBI Taxonomy" id="577650"/>
    <lineage>
        <taxon>Bacteria</taxon>
        <taxon>Pseudomonadati</taxon>
        <taxon>Thermodesulfobacteriota</taxon>
        <taxon>Desulfobulbia</taxon>
        <taxon>Desulfobulbales</taxon>
        <taxon>Desulfobulbaceae</taxon>
        <taxon>Desulfobulbus</taxon>
    </lineage>
</organism>
<feature type="transmembrane region" description="Helical" evidence="1">
    <location>
        <begin position="15"/>
        <end position="39"/>
    </location>
</feature>
<evidence type="ECO:0000256" key="1">
    <source>
        <dbReference type="SAM" id="Phobius"/>
    </source>
</evidence>
<feature type="transmembrane region" description="Helical" evidence="1">
    <location>
        <begin position="46"/>
        <end position="65"/>
    </location>
</feature>
<evidence type="ECO:0008006" key="4">
    <source>
        <dbReference type="Google" id="ProtNLM"/>
    </source>
</evidence>
<dbReference type="InterPro" id="IPR021218">
    <property type="entry name" value="DUF2784"/>
</dbReference>
<gene>
    <name evidence="2" type="ordered locus">Despr_1557</name>
</gene>
<protein>
    <recommendedName>
        <fullName evidence="4">DUF2784 domain-containing protein</fullName>
    </recommendedName>
</protein>
<keyword evidence="1" id="KW-0472">Membrane</keyword>
<accession>A0A7U4DP29</accession>
<sequence length="133" mass="14846">MPVFLPYPLLADMVLALHVAVAAFVVGGLALIVGGNLLGWRWVNGLWFRLSHLAAITVIAAQAWFGAACPLTTLERWLRSRAGEDVYGGGWLAHWLQRLLYYQGPDWVFILAYSLFGLAVTLAWWVFPPKPRP</sequence>
<keyword evidence="3" id="KW-1185">Reference proteome</keyword>
<evidence type="ECO:0000313" key="3">
    <source>
        <dbReference type="Proteomes" id="UP000006365"/>
    </source>
</evidence>
<dbReference type="KEGG" id="dpr:Despr_1557"/>